<dbReference type="InterPro" id="IPR031004">
    <property type="entry name" value="rSAM_YfkAB"/>
</dbReference>
<dbReference type="Pfam" id="PF04055">
    <property type="entry name" value="Radical_SAM"/>
    <property type="match status" value="1"/>
</dbReference>
<dbReference type="AlphaFoldDB" id="A0A2U1JY28"/>
<evidence type="ECO:0000313" key="8">
    <source>
        <dbReference type="Proteomes" id="UP000245998"/>
    </source>
</evidence>
<keyword evidence="3" id="KW-0479">Metal-binding</keyword>
<dbReference type="PANTHER" id="PTHR42836:SF2">
    <property type="entry name" value="PROTEIN YFKA-RELATED"/>
    <property type="match status" value="1"/>
</dbReference>
<keyword evidence="8" id="KW-1185">Reference proteome</keyword>
<keyword evidence="1" id="KW-0004">4Fe-4S</keyword>
<dbReference type="PROSITE" id="PS51918">
    <property type="entry name" value="RADICAL_SAM"/>
    <property type="match status" value="1"/>
</dbReference>
<comment type="caution">
    <text evidence="7">The sequence shown here is derived from an EMBL/GenBank/DDBJ whole genome shotgun (WGS) entry which is preliminary data.</text>
</comment>
<accession>A0A2U1JY28</accession>
<name>A0A2U1JY28_9BACI</name>
<keyword evidence="5" id="KW-0411">Iron-sulfur</keyword>
<dbReference type="RefSeq" id="WP_116555086.1">
    <property type="nucleotide sequence ID" value="NZ_QCZG01000024.1"/>
</dbReference>
<dbReference type="Proteomes" id="UP000245998">
    <property type="component" value="Unassembled WGS sequence"/>
</dbReference>
<dbReference type="PANTHER" id="PTHR42836">
    <property type="entry name" value="7-CARBOXY-7-DEAZAGUANINE SYNTHASE"/>
    <property type="match status" value="1"/>
</dbReference>
<dbReference type="SFLD" id="SFLDG01097">
    <property type="entry name" value="Uncharacterised_Radical_SAM_Su"/>
    <property type="match status" value="1"/>
</dbReference>
<proteinExistence type="predicted"/>
<feature type="domain" description="Radical SAM core" evidence="6">
    <location>
        <begin position="26"/>
        <end position="255"/>
    </location>
</feature>
<dbReference type="Gene3D" id="3.20.20.70">
    <property type="entry name" value="Aldolase class I"/>
    <property type="match status" value="1"/>
</dbReference>
<dbReference type="SUPFAM" id="SSF102114">
    <property type="entry name" value="Radical SAM enzymes"/>
    <property type="match status" value="1"/>
</dbReference>
<protein>
    <submittedName>
        <fullName evidence="7">Radical SAM/CxCxxxxC motif protein YfkAB</fullName>
    </submittedName>
</protein>
<organism evidence="7 8">
    <name type="scientific">Pueribacillus theae</name>
    <dbReference type="NCBI Taxonomy" id="2171751"/>
    <lineage>
        <taxon>Bacteria</taxon>
        <taxon>Bacillati</taxon>
        <taxon>Bacillota</taxon>
        <taxon>Bacilli</taxon>
        <taxon>Bacillales</taxon>
        <taxon>Bacillaceae</taxon>
        <taxon>Pueribacillus</taxon>
    </lineage>
</organism>
<dbReference type="InterPro" id="IPR058240">
    <property type="entry name" value="rSAM_sf"/>
</dbReference>
<dbReference type="NCBIfam" id="TIGR04478">
    <property type="entry name" value="rSAM_YfkAB"/>
    <property type="match status" value="1"/>
</dbReference>
<evidence type="ECO:0000256" key="5">
    <source>
        <dbReference type="ARBA" id="ARBA00023014"/>
    </source>
</evidence>
<dbReference type="InterPro" id="IPR013785">
    <property type="entry name" value="Aldolase_TIM"/>
</dbReference>
<keyword evidence="2" id="KW-0949">S-adenosyl-L-methionine</keyword>
<dbReference type="SFLD" id="SFLDG01067">
    <property type="entry name" value="SPASM/twitch_domain_containing"/>
    <property type="match status" value="1"/>
</dbReference>
<evidence type="ECO:0000256" key="4">
    <source>
        <dbReference type="ARBA" id="ARBA00023004"/>
    </source>
</evidence>
<reference evidence="7 8" key="1">
    <citation type="submission" date="2018-04" db="EMBL/GenBank/DDBJ databases">
        <title>Camelliibacillus theae gen. nov., sp. nov., isolated from Pu'er tea.</title>
        <authorList>
            <person name="Niu L."/>
        </authorList>
    </citation>
    <scope>NUCLEOTIDE SEQUENCE [LARGE SCALE GENOMIC DNA]</scope>
    <source>
        <strain evidence="7 8">T8</strain>
    </source>
</reference>
<keyword evidence="4" id="KW-0408">Iron</keyword>
<dbReference type="InterPro" id="IPR014866">
    <property type="entry name" value="YfkB"/>
</dbReference>
<dbReference type="GO" id="GO:0003824">
    <property type="term" value="F:catalytic activity"/>
    <property type="evidence" value="ECO:0007669"/>
    <property type="project" value="InterPro"/>
</dbReference>
<dbReference type="InterPro" id="IPR007197">
    <property type="entry name" value="rSAM"/>
</dbReference>
<dbReference type="GO" id="GO:0046872">
    <property type="term" value="F:metal ion binding"/>
    <property type="evidence" value="ECO:0007669"/>
    <property type="project" value="UniProtKB-KW"/>
</dbReference>
<sequence length="377" mass="43375">MHTKHKQITMSPNHDPWEAYLDVEQFGEMKLSNIEFTTTTICNMRCEHCAVGYTLQPKDPEALPLSLLIKRLDEIPFLRSFSITGGEPMLSKKSVDNYVIPLLKYAHERGAKTQINSNLTLPIERYETILPYLDVLHISYNYHSVDDFAEIGFVNMDRQLSHTHRTAYFERMVYNAKALSSQGVFISAETMINKRTLPHLASIHEAIVDMGCKRHEVHPMYPSDFASELETATLDEIRKGIHELLDHRNEDIWMLFGTLPFYACSEAKEDLMLIKRLKEEKNVTVRNDPDGRSRLNVNIFDGSIIVTDFGDEPKLGHIQTTSLPEAYEIWRESNLAKSLHCHCPAVKCLGPNSLVKNAYYKEHDFSKKREKLTMITN</sequence>
<dbReference type="GO" id="GO:0051539">
    <property type="term" value="F:4 iron, 4 sulfur cluster binding"/>
    <property type="evidence" value="ECO:0007669"/>
    <property type="project" value="UniProtKB-KW"/>
</dbReference>
<evidence type="ECO:0000256" key="2">
    <source>
        <dbReference type="ARBA" id="ARBA00022691"/>
    </source>
</evidence>
<dbReference type="Pfam" id="PF08756">
    <property type="entry name" value="YfkB"/>
    <property type="match status" value="1"/>
</dbReference>
<evidence type="ECO:0000313" key="7">
    <source>
        <dbReference type="EMBL" id="PWA10052.1"/>
    </source>
</evidence>
<dbReference type="EMBL" id="QCZG01000024">
    <property type="protein sequence ID" value="PWA10052.1"/>
    <property type="molecule type" value="Genomic_DNA"/>
</dbReference>
<evidence type="ECO:0000256" key="1">
    <source>
        <dbReference type="ARBA" id="ARBA00022485"/>
    </source>
</evidence>
<evidence type="ECO:0000259" key="6">
    <source>
        <dbReference type="PROSITE" id="PS51918"/>
    </source>
</evidence>
<dbReference type="OrthoDB" id="2395634at2"/>
<dbReference type="SFLD" id="SFLDS00029">
    <property type="entry name" value="Radical_SAM"/>
    <property type="match status" value="1"/>
</dbReference>
<gene>
    <name evidence="7" type="primary">yfkAB</name>
    <name evidence="7" type="ORF">DCC39_11690</name>
</gene>
<dbReference type="CDD" id="cd01335">
    <property type="entry name" value="Radical_SAM"/>
    <property type="match status" value="1"/>
</dbReference>
<evidence type="ECO:0000256" key="3">
    <source>
        <dbReference type="ARBA" id="ARBA00022723"/>
    </source>
</evidence>